<evidence type="ECO:0000256" key="2">
    <source>
        <dbReference type="ARBA" id="ARBA00022737"/>
    </source>
</evidence>
<reference evidence="8 9" key="1">
    <citation type="submission" date="2020-06" db="EMBL/GenBank/DDBJ databases">
        <authorList>
            <person name="Li R."/>
            <person name="Bekaert M."/>
        </authorList>
    </citation>
    <scope>NUCLEOTIDE SEQUENCE [LARGE SCALE GENOMIC DNA]</scope>
    <source>
        <strain evidence="9">wild</strain>
    </source>
</reference>
<feature type="compositionally biased region" description="Basic and acidic residues" evidence="6">
    <location>
        <begin position="1832"/>
        <end position="1843"/>
    </location>
</feature>
<dbReference type="PANTHER" id="PTHR24379">
    <property type="entry name" value="KRAB AND ZINC FINGER DOMAIN-CONTAINING"/>
    <property type="match status" value="1"/>
</dbReference>
<feature type="compositionally biased region" description="Basic residues" evidence="6">
    <location>
        <begin position="1609"/>
        <end position="1620"/>
    </location>
</feature>
<feature type="domain" description="C2H2-type" evidence="7">
    <location>
        <begin position="2458"/>
        <end position="2486"/>
    </location>
</feature>
<dbReference type="PROSITE" id="PS00028">
    <property type="entry name" value="ZINC_FINGER_C2H2_1"/>
    <property type="match status" value="21"/>
</dbReference>
<keyword evidence="2" id="KW-0677">Repeat</keyword>
<dbReference type="SMART" id="SM00355">
    <property type="entry name" value="ZnF_C2H2"/>
    <property type="match status" value="30"/>
</dbReference>
<dbReference type="Pfam" id="PF00096">
    <property type="entry name" value="zf-C2H2"/>
    <property type="match status" value="3"/>
</dbReference>
<evidence type="ECO:0000313" key="8">
    <source>
        <dbReference type="EMBL" id="CAC5405712.1"/>
    </source>
</evidence>
<feature type="region of interest" description="Disordered" evidence="6">
    <location>
        <begin position="1832"/>
        <end position="1851"/>
    </location>
</feature>
<gene>
    <name evidence="8" type="ORF">MCOR_39373</name>
</gene>
<feature type="domain" description="C2H2-type" evidence="7">
    <location>
        <begin position="597"/>
        <end position="619"/>
    </location>
</feature>
<feature type="compositionally biased region" description="Polar residues" evidence="6">
    <location>
        <begin position="15"/>
        <end position="29"/>
    </location>
</feature>
<feature type="region of interest" description="Disordered" evidence="6">
    <location>
        <begin position="1"/>
        <end position="38"/>
    </location>
</feature>
<evidence type="ECO:0000256" key="6">
    <source>
        <dbReference type="SAM" id="MobiDB-lite"/>
    </source>
</evidence>
<feature type="domain" description="C2H2-type" evidence="7">
    <location>
        <begin position="193"/>
        <end position="220"/>
    </location>
</feature>
<feature type="domain" description="C2H2-type" evidence="7">
    <location>
        <begin position="565"/>
        <end position="592"/>
    </location>
</feature>
<dbReference type="SUPFAM" id="SSF57667">
    <property type="entry name" value="beta-beta-alpha zinc fingers"/>
    <property type="match status" value="8"/>
</dbReference>
<feature type="region of interest" description="Disordered" evidence="6">
    <location>
        <begin position="753"/>
        <end position="806"/>
    </location>
</feature>
<feature type="domain" description="C2H2-type" evidence="7">
    <location>
        <begin position="1761"/>
        <end position="1788"/>
    </location>
</feature>
<evidence type="ECO:0000313" key="9">
    <source>
        <dbReference type="Proteomes" id="UP000507470"/>
    </source>
</evidence>
<proteinExistence type="predicted"/>
<feature type="domain" description="C2H2-type" evidence="7">
    <location>
        <begin position="1986"/>
        <end position="2014"/>
    </location>
</feature>
<feature type="compositionally biased region" description="Acidic residues" evidence="6">
    <location>
        <begin position="1"/>
        <end position="14"/>
    </location>
</feature>
<feature type="domain" description="C2H2-type" evidence="7">
    <location>
        <begin position="2099"/>
        <end position="2126"/>
    </location>
</feature>
<dbReference type="InterPro" id="IPR013087">
    <property type="entry name" value="Znf_C2H2_type"/>
</dbReference>
<evidence type="ECO:0000256" key="5">
    <source>
        <dbReference type="PROSITE-ProRule" id="PRU00042"/>
    </source>
</evidence>
<dbReference type="PANTHER" id="PTHR24379:SF121">
    <property type="entry name" value="C2H2-TYPE DOMAIN-CONTAINING PROTEIN"/>
    <property type="match status" value="1"/>
</dbReference>
<dbReference type="EMBL" id="CACVKT020007119">
    <property type="protein sequence ID" value="CAC5405712.1"/>
    <property type="molecule type" value="Genomic_DNA"/>
</dbReference>
<evidence type="ECO:0000256" key="1">
    <source>
        <dbReference type="ARBA" id="ARBA00022723"/>
    </source>
</evidence>
<feature type="domain" description="C2H2-type" evidence="7">
    <location>
        <begin position="57"/>
        <end position="85"/>
    </location>
</feature>
<feature type="domain" description="C2H2-type" evidence="7">
    <location>
        <begin position="2214"/>
        <end position="2242"/>
    </location>
</feature>
<keyword evidence="4" id="KW-0862">Zinc</keyword>
<dbReference type="OrthoDB" id="10014897at2759"/>
<keyword evidence="9" id="KW-1185">Reference proteome</keyword>
<dbReference type="GO" id="GO:0008270">
    <property type="term" value="F:zinc ion binding"/>
    <property type="evidence" value="ECO:0007669"/>
    <property type="project" value="UniProtKB-KW"/>
</dbReference>
<feature type="compositionally biased region" description="Polar residues" evidence="6">
    <location>
        <begin position="1598"/>
        <end position="1608"/>
    </location>
</feature>
<keyword evidence="3 5" id="KW-0863">Zinc-finger</keyword>
<organism evidence="8 9">
    <name type="scientific">Mytilus coruscus</name>
    <name type="common">Sea mussel</name>
    <dbReference type="NCBI Taxonomy" id="42192"/>
    <lineage>
        <taxon>Eukaryota</taxon>
        <taxon>Metazoa</taxon>
        <taxon>Spiralia</taxon>
        <taxon>Lophotrochozoa</taxon>
        <taxon>Mollusca</taxon>
        <taxon>Bivalvia</taxon>
        <taxon>Autobranchia</taxon>
        <taxon>Pteriomorphia</taxon>
        <taxon>Mytilida</taxon>
        <taxon>Mytiloidea</taxon>
        <taxon>Mytilidae</taxon>
        <taxon>Mytilinae</taxon>
        <taxon>Mytilus</taxon>
    </lineage>
</organism>
<protein>
    <submittedName>
        <fullName evidence="8">KRAB</fullName>
    </submittedName>
</protein>
<dbReference type="PROSITE" id="PS50157">
    <property type="entry name" value="ZINC_FINGER_C2H2_2"/>
    <property type="match status" value="15"/>
</dbReference>
<feature type="compositionally biased region" description="Polar residues" evidence="6">
    <location>
        <begin position="762"/>
        <end position="789"/>
    </location>
</feature>
<dbReference type="Proteomes" id="UP000507470">
    <property type="component" value="Unassembled WGS sequence"/>
</dbReference>
<evidence type="ECO:0000256" key="3">
    <source>
        <dbReference type="ARBA" id="ARBA00022771"/>
    </source>
</evidence>
<keyword evidence="1" id="KW-0479">Metal-binding</keyword>
<feature type="region of interest" description="Disordered" evidence="6">
    <location>
        <begin position="1593"/>
        <end position="1626"/>
    </location>
</feature>
<evidence type="ECO:0000259" key="7">
    <source>
        <dbReference type="PROSITE" id="PS50157"/>
    </source>
</evidence>
<feature type="compositionally biased region" description="Basic residues" evidence="6">
    <location>
        <begin position="796"/>
        <end position="806"/>
    </location>
</feature>
<feature type="domain" description="C2H2-type" evidence="7">
    <location>
        <begin position="252"/>
        <end position="279"/>
    </location>
</feature>
<feature type="domain" description="C2H2-type" evidence="7">
    <location>
        <begin position="120"/>
        <end position="147"/>
    </location>
</feature>
<accession>A0A6J8DE86</accession>
<feature type="domain" description="C2H2-type" evidence="7">
    <location>
        <begin position="2127"/>
        <end position="2155"/>
    </location>
</feature>
<name>A0A6J8DE86_MYTCO</name>
<feature type="domain" description="C2H2-type" evidence="7">
    <location>
        <begin position="1389"/>
        <end position="1417"/>
    </location>
</feature>
<dbReference type="Gene3D" id="3.30.160.60">
    <property type="entry name" value="Classic Zinc Finger"/>
    <property type="match status" value="11"/>
</dbReference>
<sequence>MEIDGDSIDTDTVQEAETSMPEGSQNIPHTDSGRDIPSNENHTNKVCEYNHYQCGSFQCFECRAIFRTFFDLFTHIVEYHQATKSDLLNYCNNCGTGFRDGKQCNTHNNRRKYILPEMPFECDNCGMGFTTKVLLDFHIEGHRNPDLIQCGLCDKTFSVNPADFVRHYRHHLSKINQGKEKEKPKLINREPVFTCSLCSQVFTTPSELYIHLKTHSGFETRICLNCGLGFDNNHLFNKHKRKHKSNSDELNHRCTVCKEQFQNSALLEVHLQVHNGSYLYKCHICSKDFKSGVSLYYHLNDPIDKCKMLTEDDKISPPKTLFKNKKAASYEGSNGKCSGSLLSCLDLGLNRETTKEGKIIFQRIYKYKSEIYRCYNCQESFGKFEKLYLHLKDHGFDKVDICSMCGLGVSGIARFYKHKLSHENEKLEFLYHCNVCNSKFLCLDMLDKHIDITHKDRGLLRCDQCIDSFSSKDFKKHLCTVAHKKNNNKRQHSVDGFGVKTGTPSGKYTSLECKLCDQKFRGQMELNIHINYKHFLVCHLCNKKFETHSEFKTHNKEDHAEDFPFRCGVCDNVFCDYKTMIHHINIHSKLADDTVVHVCTVCSRMFTNKEQYELHQSDHGFKYCTNCRQRLDSEIDLKEHLKTCPGAGRQRYRTIKRKNTGDIMDENMIIVEGFFEKEERIINERNKTKDIDKDMNQDEILENESEERLINTEKEDAPRSRQYIFKRHMKKKESESTVGKNLFTSAAFEMDTKNGEKKECKSNSIESEINSRQKQKIQVSPKKSNISVSKSDEKRKTRCSLGRKKEKSTSSYMEVISYHVDDTEIHKESIEENNELKKTNNKIVGSGSQNMSEVDKNNKSQTTSCIPVILPVIKDGKIESLLRFDPLTKSHEISDRLSLSNVPSSVKVDQPRLPAALSHGTHISNIFGKIDKSKKETGFYANDLIGQKLSAQIQSPSKTSEAQTLIQNAGVFNKSNLTNLTANSKLSELKSPILLPIMNQGNIQSVLSYCPFKTEIIDIGTQATPSSSSTNCTDPLKMSTNSVTSTILSSTINTIQTTLASQSSFVSTDQSTKPIDSVITTSESSFVSTDQSTKPIDSVNSTTVAVGTDQQAESAESADRITGLMKRDDQSDKSFNQNENQAGFHCIDDLKELNQNPVSQSDLNILEANNTSSNTYNSDFSSKLSEKSGTESIELDLDNDFDISDGKEKCRNLRTRKLNRKYTTGFVSGERKKIIYNTVKFNWNKNLDSLSKKEISIHSNHQKAVQKALEENCGSTYTESIVDMNEKELKSINPDTIRNASQTDKEIDITKSEETTTHSGTIRKNEQTESFTKTINKKKKWEGHQVLINKKERNKLRRKGKFTTARGNDLKLDSANATKKDIKSDHSLFVCGHCKIGFENYRYLMAHLPSKHSGQDVFICFQCGQGYLYNTRSSKAEIHRHMEAHKIDDQEVLPFICNAYKCSLKAFKSKNLKEIHTKISHDKKSLGYLNCDICHKYKNGSTVPSFIKHYKRCLKSKFIDNQNIKDKSEDGRQELYSEEKSVDGILVKQGNNLDKQPGNDCSVKEGPFLEELSANNDVKQSSDFDEQSIDTVGVKQGENLQEEQSSITNRRKSSRNKKSNAKFAERWSIRSKKSKNNIDENVRLSKSSKPKNGENTDSLKPDLKELFSTADLYSFGMDIDQSDIGEKDGIYCCDLCTARFNNYGDLYIHLHEHKWSDVKHVQPVICLVCGRGSKLSKYQKSRLSSPWYEPHKKHENLQLLYTCQICNEKFNRQEFLDLHMRKHFGQELLVCSCGKDFPHGGSFVIHIKSKICVMPKNTEVIKILSDNIAKETNEKEDAEKENDSSNTQPFTLSTELPFLNARKSNDANIDEKKNNAKDKLIAADKEGIDVNHVNAENKRQISKKHKELYRQEKKNNFAFKREMQKKRFKLLQKKFVDARKKHEKAIKELNGVHCKVCKHFFKFDKSSYWAGYMCEHGRSFTYPNAAVCHQCGKIFKQKDCLKVHIKRMHSERLRKCYICNTPFSIEIALHQHLLKIHNIHHTNEMTNKSSLIEDHNYTEIEKNGQKAPENIKYIDVISTDIVEGSKAEDYIMKIGDKRCACKLCGKVINRLKDCRKHVNRHMTEKKLACPICFKTFAFQTDLDFHKKDTHDSAKRTCEFCGKVLTRRGYQMHIERLHKDVYVREKKIKCAICQMSFAYFKDMVLHRKVYHGNKYKCNICGQTFSESRSHRRHKEKKHGIIVPLNTRYLSDKNKNPEMSNTNKEEINRSKVIGSKHIRANQSKKQIKETLEAVSFLQSLMNSSPGKDPIIEPTSNKPSLSCKDTITQLSRRIQSESAGQKRSKIPAVPMRNQFQSQNKSLEPNQTALPYATPAQSSHSIINSFTTCTDTHNMNTSIVPTKSKPVEKYDDETGQVLLSSHRDGGAILQDLNGDQDSMSVIEENTVYSSVKDNEVTSDEFFICDLCGSICADRTNLNSHYKRVHKKDTRQYRCNFCGVIVENVNKAAKHKRKFHKTIKYISFCFTPVIDSTKLENKSDIDVTPDIHHSMEENYTRKRKQTPTVDGSCKFIKMAKPLVMEGEQDCNQENPLVMEVEQDGQETPCDMEGELDGYQEHNDIEEDEPDFDDDDIYEENELNNDMMNDSKKSTVGKDTTPSFMEISDWVQSIKDGQLTNIVPNVLIEEIIVHDHDYTERKISEKMQQNQFLYTATRLDDLDDSERKSQVIESLPKNVEKESSFFDKEKNVSSLKHDIQLDTMEREILLTPYKESTAQNDKVDKVQNNRINIDQSNRIDTVQSNKIDSMEIKREDDEINVSQTTGKEDKLITSKPVIILDKKNSIGTDRAIEGISRNNDNQQEECYFKFGKNKLITHTVIDIEKNENRTINRVVNVPQKLSKPYAANIRIPDYYGPIYNTVVNLPEGIDDVNLRVVNMDKDDQDVYLFFTVGGDK</sequence>
<feature type="domain" description="C2H2-type" evidence="7">
    <location>
        <begin position="536"/>
        <end position="564"/>
    </location>
</feature>
<feature type="region of interest" description="Disordered" evidence="6">
    <location>
        <begin position="1638"/>
        <end position="1660"/>
    </location>
</feature>
<feature type="compositionally biased region" description="Basic and acidic residues" evidence="6">
    <location>
        <begin position="1651"/>
        <end position="1660"/>
    </location>
</feature>
<dbReference type="InterPro" id="IPR036236">
    <property type="entry name" value="Znf_C2H2_sf"/>
</dbReference>
<feature type="domain" description="C2H2-type" evidence="7">
    <location>
        <begin position="372"/>
        <end position="399"/>
    </location>
</feature>
<evidence type="ECO:0000256" key="4">
    <source>
        <dbReference type="ARBA" id="ARBA00022833"/>
    </source>
</evidence>